<feature type="signal peptide" evidence="1">
    <location>
        <begin position="1"/>
        <end position="19"/>
    </location>
</feature>
<reference evidence="2" key="1">
    <citation type="journal article" date="2021" name="Proc. Natl. Acad. Sci. U.S.A.">
        <title>Three genomes in the algal genus Volvox reveal the fate of a haploid sex-determining region after a transition to homothallism.</title>
        <authorList>
            <person name="Yamamoto K."/>
            <person name="Hamaji T."/>
            <person name="Kawai-Toyooka H."/>
            <person name="Matsuzaki R."/>
            <person name="Takahashi F."/>
            <person name="Nishimura Y."/>
            <person name="Kawachi M."/>
            <person name="Noguchi H."/>
            <person name="Minakuchi Y."/>
            <person name="Umen J.G."/>
            <person name="Toyoda A."/>
            <person name="Nozaki H."/>
        </authorList>
    </citation>
    <scope>NUCLEOTIDE SEQUENCE</scope>
    <source>
        <strain evidence="2">NIES-3786</strain>
    </source>
</reference>
<protein>
    <submittedName>
        <fullName evidence="2">Uncharacterized protein</fullName>
    </submittedName>
</protein>
<evidence type="ECO:0000313" key="3">
    <source>
        <dbReference type="Proteomes" id="UP000747110"/>
    </source>
</evidence>
<feature type="chain" id="PRO_5035227760" evidence="1">
    <location>
        <begin position="20"/>
        <end position="302"/>
    </location>
</feature>
<gene>
    <name evidence="2" type="ORF">Vretifemale_3228</name>
</gene>
<dbReference type="Proteomes" id="UP000747110">
    <property type="component" value="Unassembled WGS sequence"/>
</dbReference>
<name>A0A8J4C0U0_9CHLO</name>
<keyword evidence="1" id="KW-0732">Signal</keyword>
<evidence type="ECO:0000256" key="1">
    <source>
        <dbReference type="SAM" id="SignalP"/>
    </source>
</evidence>
<keyword evidence="3" id="KW-1185">Reference proteome</keyword>
<comment type="caution">
    <text evidence="2">The sequence shown here is derived from an EMBL/GenBank/DDBJ whole genome shotgun (WGS) entry which is preliminary data.</text>
</comment>
<dbReference type="OrthoDB" id="10658637at2759"/>
<evidence type="ECO:0000313" key="2">
    <source>
        <dbReference type="EMBL" id="GIL73215.1"/>
    </source>
</evidence>
<organism evidence="2 3">
    <name type="scientific">Volvox reticuliferus</name>
    <dbReference type="NCBI Taxonomy" id="1737510"/>
    <lineage>
        <taxon>Eukaryota</taxon>
        <taxon>Viridiplantae</taxon>
        <taxon>Chlorophyta</taxon>
        <taxon>core chlorophytes</taxon>
        <taxon>Chlorophyceae</taxon>
        <taxon>CS clade</taxon>
        <taxon>Chlamydomonadales</taxon>
        <taxon>Volvocaceae</taxon>
        <taxon>Volvox</taxon>
    </lineage>
</organism>
<proteinExistence type="predicted"/>
<sequence length="302" mass="32069">MPLLHVLPWARTLLQQAVGRVCAAHSASNSARGFGLECADDGQGPPLHKELLAALQGFPDLAFLCSLQGAVARKAKVSAVAPEPQKLGHGASGSCGPGGALAWILDGLRGAASDNLLVQALLRPPHPAAQPLANSCTMGLVQQGLLDPATLGRARNAVSGRVWRLQQQQQQEVDCTGDRHAVDGVVMLQHLLRLCACVEPAAAAVEMSGTTCDPSLPLCCSGTFQSWVVPALLFVFMIQEWNRCCARGACSARSRDWSVGVQGPHRGTRLQHVFGKWLLTGPLSGTDDEVLLRCIDGQMRRI</sequence>
<accession>A0A8J4C0U0</accession>
<dbReference type="AlphaFoldDB" id="A0A8J4C0U0"/>
<dbReference type="EMBL" id="BNCP01000004">
    <property type="protein sequence ID" value="GIL73215.1"/>
    <property type="molecule type" value="Genomic_DNA"/>
</dbReference>